<feature type="transmembrane region" description="Helical" evidence="1">
    <location>
        <begin position="342"/>
        <end position="363"/>
    </location>
</feature>
<feature type="transmembrane region" description="Helical" evidence="1">
    <location>
        <begin position="313"/>
        <end position="330"/>
    </location>
</feature>
<feature type="transmembrane region" description="Helical" evidence="1">
    <location>
        <begin position="369"/>
        <end position="387"/>
    </location>
</feature>
<protein>
    <recommendedName>
        <fullName evidence="4">Mannosyltransferase</fullName>
    </recommendedName>
</protein>
<feature type="transmembrane region" description="Helical" evidence="1">
    <location>
        <begin position="31"/>
        <end position="51"/>
    </location>
</feature>
<name>A0A081D8L1_NONUL</name>
<feature type="transmembrane region" description="Helical" evidence="1">
    <location>
        <begin position="253"/>
        <end position="274"/>
    </location>
</feature>
<dbReference type="Pfam" id="PF26314">
    <property type="entry name" value="MptA_B_family"/>
    <property type="match status" value="1"/>
</dbReference>
<feature type="transmembrane region" description="Helical" evidence="1">
    <location>
        <begin position="434"/>
        <end position="454"/>
    </location>
</feature>
<feature type="transmembrane region" description="Helical" evidence="1">
    <location>
        <begin position="71"/>
        <end position="91"/>
    </location>
</feature>
<accession>A0A081D8L1</accession>
<keyword evidence="1" id="KW-1133">Transmembrane helix</keyword>
<evidence type="ECO:0008006" key="4">
    <source>
        <dbReference type="Google" id="ProtNLM"/>
    </source>
</evidence>
<feature type="transmembrane region" description="Helical" evidence="1">
    <location>
        <begin position="6"/>
        <end position="24"/>
    </location>
</feature>
<evidence type="ECO:0000256" key="1">
    <source>
        <dbReference type="SAM" id="Phobius"/>
    </source>
</evidence>
<evidence type="ECO:0000313" key="2">
    <source>
        <dbReference type="EMBL" id="GAK75257.1"/>
    </source>
</evidence>
<dbReference type="GO" id="GO:0005886">
    <property type="term" value="C:plasma membrane"/>
    <property type="evidence" value="ECO:0007669"/>
    <property type="project" value="UniProtKB-SubCell"/>
</dbReference>
<dbReference type="EMBL" id="BBLG01000001">
    <property type="protein sequence ID" value="GAK75257.1"/>
    <property type="molecule type" value="Genomic_DNA"/>
</dbReference>
<dbReference type="AlphaFoldDB" id="A0A081D8L1"/>
<feature type="transmembrane region" description="Helical" evidence="1">
    <location>
        <begin position="283"/>
        <end position="301"/>
    </location>
</feature>
<reference evidence="2 3" key="1">
    <citation type="journal article" date="2014" name="Genome Announc.">
        <title>Draft Genome Sequences of Marine Flavobacterium Nonlabens Strains NR17, NR24, NR27, NR32, NR33, and Ara13.</title>
        <authorList>
            <person name="Nakanishi M."/>
            <person name="Meirelles P."/>
            <person name="Suzuki R."/>
            <person name="Takatani N."/>
            <person name="Mino S."/>
            <person name="Suda W."/>
            <person name="Oshima K."/>
            <person name="Hattori M."/>
            <person name="Ohkuma M."/>
            <person name="Hosokawa M."/>
            <person name="Miyashita K."/>
            <person name="Thompson F.L."/>
            <person name="Niwa A."/>
            <person name="Sawabe T."/>
            <person name="Sawabe T."/>
        </authorList>
    </citation>
    <scope>NUCLEOTIDE SEQUENCE [LARGE SCALE GENOMIC DNA]</scope>
    <source>
        <strain evidence="3">JCM19296</strain>
    </source>
</reference>
<keyword evidence="1" id="KW-0812">Transmembrane</keyword>
<sequence>MERRLTNAFGILTITSAILYGWFFSLARKDFLNLLIVYILLFVAFLGYSYISKKGSQENLKLFPGFLGKRFYGASLIGGIFFIGLILRLLLIDNTPHLSQDFFRFIWDGHQLLNGNNPYLYLPDDIIKSGASHIPNASFLHASMGELSSGHYTNYPPLNQLFFAIAALLGGDSILASIIWMRILIILADVAIFIYGIKLLRLLGKPMWLIALYYLNPFIIIELTGNLHWEGMMAFFLLASVYYLLVYKQWQSVLFMGYGILLKLLPVMVLPLLLRKLKFKKAFIYYITVLIVVVLGFLPFFSQDLIDKYSASVGLWFGNFEFNASVYYIIRAIGYQVTGYNIIQTVGKILPVITLVIILGMSFVRKNEFPEILLSSVVFSFFTYLILSTTVHPWYLTIPLLFSVFTKYRFMLLWSFTIFLSYSAYSSESFTENSWFIAIEYILVLFIFIFELFLTKTILPESKGGEITNH</sequence>
<dbReference type="Proteomes" id="UP000028980">
    <property type="component" value="Unassembled WGS sequence"/>
</dbReference>
<dbReference type="GO" id="GO:0016758">
    <property type="term" value="F:hexosyltransferase activity"/>
    <property type="evidence" value="ECO:0007669"/>
    <property type="project" value="InterPro"/>
</dbReference>
<feature type="transmembrane region" description="Helical" evidence="1">
    <location>
        <begin position="394"/>
        <end position="422"/>
    </location>
</feature>
<gene>
    <name evidence="2" type="ORF">JCM19296_835</name>
</gene>
<keyword evidence="1" id="KW-0472">Membrane</keyword>
<proteinExistence type="predicted"/>
<organism evidence="2 3">
    <name type="scientific">Nonlabens ulvanivorans</name>
    <name type="common">Persicivirga ulvanivorans</name>
    <dbReference type="NCBI Taxonomy" id="906888"/>
    <lineage>
        <taxon>Bacteria</taxon>
        <taxon>Pseudomonadati</taxon>
        <taxon>Bacteroidota</taxon>
        <taxon>Flavobacteriia</taxon>
        <taxon>Flavobacteriales</taxon>
        <taxon>Flavobacteriaceae</taxon>
        <taxon>Nonlabens</taxon>
    </lineage>
</organism>
<comment type="caution">
    <text evidence="2">The sequence shown here is derived from an EMBL/GenBank/DDBJ whole genome shotgun (WGS) entry which is preliminary data.</text>
</comment>
<evidence type="ECO:0000313" key="3">
    <source>
        <dbReference type="Proteomes" id="UP000028980"/>
    </source>
</evidence>